<protein>
    <submittedName>
        <fullName evidence="3">Uncharacterized protein</fullName>
    </submittedName>
</protein>
<evidence type="ECO:0000313" key="3">
    <source>
        <dbReference type="RefSeq" id="XP_033460244.1"/>
    </source>
</evidence>
<reference evidence="3" key="3">
    <citation type="submission" date="2025-08" db="UniProtKB">
        <authorList>
            <consortium name="RefSeq"/>
        </authorList>
    </citation>
    <scope>IDENTIFICATION</scope>
    <source>
        <strain evidence="3">CBS 342.82</strain>
    </source>
</reference>
<dbReference type="OrthoDB" id="3537171at2759"/>
<sequence length="250" mass="28322">MPTSLPDPPAAARLPERAQDEDLPLVLPGPIFWVPEKEVSGAGLKLHKGAYNHPCVILSDRPRGRKYTFVLITSLTGQSLEDREFTQDFKARVLPISPTPKHHDNGILLHLEHGHEMKRHSYVNTNKRYKADIRHLRRYEDGVRCFTKESLQTIIDKAGFKEVPPPRVDSRMDNDAQDGVEPTSGGSRESHAPVLSNADPRRKYLQKELRAIRNSLLSQISKEHLRKLKSSDVFMKHKAHGKAILNNTSL</sequence>
<dbReference type="AlphaFoldDB" id="A0A6J3M5Q1"/>
<reference evidence="3" key="1">
    <citation type="submission" date="2020-01" db="EMBL/GenBank/DDBJ databases">
        <authorList>
            <consortium name="DOE Joint Genome Institute"/>
            <person name="Haridas S."/>
            <person name="Albert R."/>
            <person name="Binder M."/>
            <person name="Bloem J."/>
            <person name="Labutti K."/>
            <person name="Salamov A."/>
            <person name="Andreopoulos B."/>
            <person name="Baker S.E."/>
            <person name="Barry K."/>
            <person name="Bills G."/>
            <person name="Bluhm B.H."/>
            <person name="Cannon C."/>
            <person name="Castanera R."/>
            <person name="Culley D.E."/>
            <person name="Daum C."/>
            <person name="Ezra D."/>
            <person name="Gonzalez J.B."/>
            <person name="Henrissat B."/>
            <person name="Kuo A."/>
            <person name="Liang C."/>
            <person name="Lipzen A."/>
            <person name="Lutzoni F."/>
            <person name="Magnuson J."/>
            <person name="Mondo S."/>
            <person name="Nolan M."/>
            <person name="Ohm R."/>
            <person name="Pangilinan J."/>
            <person name="Park H.-J."/>
            <person name="Ramirez L."/>
            <person name="Alfaro M."/>
            <person name="Sun H."/>
            <person name="Tritt A."/>
            <person name="Yoshinaga Y."/>
            <person name="Zwiers L.-H."/>
            <person name="Turgeon B.G."/>
            <person name="Goodwin S.B."/>
            <person name="Spatafora J.W."/>
            <person name="Crous P.W."/>
            <person name="Grigoriev I.V."/>
        </authorList>
    </citation>
    <scope>NUCLEOTIDE SEQUENCE</scope>
    <source>
        <strain evidence="3">CBS 342.82</strain>
    </source>
</reference>
<proteinExistence type="predicted"/>
<feature type="region of interest" description="Disordered" evidence="1">
    <location>
        <begin position="162"/>
        <end position="201"/>
    </location>
</feature>
<gene>
    <name evidence="3" type="ORF">K489DRAFT_401690</name>
</gene>
<dbReference type="PANTHER" id="PTHR37048">
    <property type="entry name" value="QUESTIONABLE PROTEIN"/>
    <property type="match status" value="1"/>
</dbReference>
<name>A0A6J3M5Q1_9PEZI</name>
<dbReference type="RefSeq" id="XP_033460244.1">
    <property type="nucleotide sequence ID" value="XM_033607026.1"/>
</dbReference>
<keyword evidence="2" id="KW-1185">Reference proteome</keyword>
<dbReference type="PANTHER" id="PTHR37048:SF2">
    <property type="entry name" value="QUESTIONABLE PROTEIN"/>
    <property type="match status" value="1"/>
</dbReference>
<evidence type="ECO:0000313" key="2">
    <source>
        <dbReference type="Proteomes" id="UP000504637"/>
    </source>
</evidence>
<dbReference type="GeneID" id="54364826"/>
<reference evidence="3" key="2">
    <citation type="submission" date="2020-04" db="EMBL/GenBank/DDBJ databases">
        <authorList>
            <consortium name="NCBI Genome Project"/>
        </authorList>
    </citation>
    <scope>NUCLEOTIDE SEQUENCE</scope>
    <source>
        <strain evidence="3">CBS 342.82</strain>
    </source>
</reference>
<evidence type="ECO:0000256" key="1">
    <source>
        <dbReference type="SAM" id="MobiDB-lite"/>
    </source>
</evidence>
<accession>A0A6J3M5Q1</accession>
<organism evidence="3">
    <name type="scientific">Dissoconium aciculare CBS 342.82</name>
    <dbReference type="NCBI Taxonomy" id="1314786"/>
    <lineage>
        <taxon>Eukaryota</taxon>
        <taxon>Fungi</taxon>
        <taxon>Dikarya</taxon>
        <taxon>Ascomycota</taxon>
        <taxon>Pezizomycotina</taxon>
        <taxon>Dothideomycetes</taxon>
        <taxon>Dothideomycetidae</taxon>
        <taxon>Mycosphaerellales</taxon>
        <taxon>Dissoconiaceae</taxon>
        <taxon>Dissoconium</taxon>
    </lineage>
</organism>
<dbReference type="Proteomes" id="UP000504637">
    <property type="component" value="Unplaced"/>
</dbReference>